<reference evidence="3 4" key="1">
    <citation type="journal article" date="2021" name="Nat. Commun.">
        <title>Genetic determinants of endophytism in the Arabidopsis root mycobiome.</title>
        <authorList>
            <person name="Mesny F."/>
            <person name="Miyauchi S."/>
            <person name="Thiergart T."/>
            <person name="Pickel B."/>
            <person name="Atanasova L."/>
            <person name="Karlsson M."/>
            <person name="Huettel B."/>
            <person name="Barry K.W."/>
            <person name="Haridas S."/>
            <person name="Chen C."/>
            <person name="Bauer D."/>
            <person name="Andreopoulos W."/>
            <person name="Pangilinan J."/>
            <person name="LaButti K."/>
            <person name="Riley R."/>
            <person name="Lipzen A."/>
            <person name="Clum A."/>
            <person name="Drula E."/>
            <person name="Henrissat B."/>
            <person name="Kohler A."/>
            <person name="Grigoriev I.V."/>
            <person name="Martin F.M."/>
            <person name="Hacquard S."/>
        </authorList>
    </citation>
    <scope>NUCLEOTIDE SEQUENCE [LARGE SCALE GENOMIC DNA]</scope>
    <source>
        <strain evidence="3 4">MPI-CAGE-CH-0241</strain>
    </source>
</reference>
<name>A0A9P8WLK5_9HYPO</name>
<dbReference type="InterPro" id="IPR016181">
    <property type="entry name" value="Acyl_CoA_acyltransferase"/>
</dbReference>
<comment type="caution">
    <text evidence="3">The sequence shown here is derived from an EMBL/GenBank/DDBJ whole genome shotgun (WGS) entry which is preliminary data.</text>
</comment>
<dbReference type="InterPro" id="IPR000182">
    <property type="entry name" value="GNAT_dom"/>
</dbReference>
<dbReference type="Proteomes" id="UP000777438">
    <property type="component" value="Unassembled WGS sequence"/>
</dbReference>
<evidence type="ECO:0000313" key="4">
    <source>
        <dbReference type="Proteomes" id="UP000777438"/>
    </source>
</evidence>
<accession>A0A9P8WLK5</accession>
<dbReference type="PANTHER" id="PTHR42791">
    <property type="entry name" value="GNAT FAMILY ACETYLTRANSFERASE"/>
    <property type="match status" value="1"/>
</dbReference>
<organism evidence="3 4">
    <name type="scientific">Thelonectria olida</name>
    <dbReference type="NCBI Taxonomy" id="1576542"/>
    <lineage>
        <taxon>Eukaryota</taxon>
        <taxon>Fungi</taxon>
        <taxon>Dikarya</taxon>
        <taxon>Ascomycota</taxon>
        <taxon>Pezizomycotina</taxon>
        <taxon>Sordariomycetes</taxon>
        <taxon>Hypocreomycetidae</taxon>
        <taxon>Hypocreales</taxon>
        <taxon>Nectriaceae</taxon>
        <taxon>Thelonectria</taxon>
    </lineage>
</organism>
<feature type="domain" description="N-acetyltransferase" evidence="2">
    <location>
        <begin position="177"/>
        <end position="232"/>
    </location>
</feature>
<dbReference type="OrthoDB" id="410198at2759"/>
<evidence type="ECO:0000256" key="1">
    <source>
        <dbReference type="SAM" id="MobiDB-lite"/>
    </source>
</evidence>
<dbReference type="AlphaFoldDB" id="A0A9P8WLK5"/>
<dbReference type="GO" id="GO:0016747">
    <property type="term" value="F:acyltransferase activity, transferring groups other than amino-acyl groups"/>
    <property type="evidence" value="ECO:0007669"/>
    <property type="project" value="InterPro"/>
</dbReference>
<gene>
    <name evidence="3" type="ORF">B0T10DRAFT_469360</name>
</gene>
<dbReference type="EMBL" id="JAGPYM010000001">
    <property type="protein sequence ID" value="KAH6899999.1"/>
    <property type="molecule type" value="Genomic_DNA"/>
</dbReference>
<dbReference type="Gene3D" id="3.40.630.30">
    <property type="match status" value="1"/>
</dbReference>
<dbReference type="PANTHER" id="PTHR42791:SF1">
    <property type="entry name" value="N-ACETYLTRANSFERASE DOMAIN-CONTAINING PROTEIN"/>
    <property type="match status" value="1"/>
</dbReference>
<protein>
    <recommendedName>
        <fullName evidence="2">N-acetyltransferase domain-containing protein</fullName>
    </recommendedName>
</protein>
<sequence>MPPYYHLRPGTWSDVPASAVLYMKSFDKEPLLDYMFPGRQTNPQAFHTWITRRFRLRYWTPGYFLTMVVAYDDDEEEEHDDEKDHLSRIDDRQGKPQKKNRQGRPVGFTWWHRPAESLSFYQRWLSPSALFRPFIASLLRLQDYLFPIPFIDPHKLAIYDRTFALIEPQVLNSPRRRSAWYVASLGVDPVVQGRGIGGMLIRDGLAQADRAGAAAWLVGLRGLERYYSRFGFAEVARANVGELKDWKGGSVMFRND</sequence>
<dbReference type="Pfam" id="PF00583">
    <property type="entry name" value="Acetyltransf_1"/>
    <property type="match status" value="1"/>
</dbReference>
<proteinExistence type="predicted"/>
<feature type="compositionally biased region" description="Basic and acidic residues" evidence="1">
    <location>
        <begin position="82"/>
        <end position="94"/>
    </location>
</feature>
<keyword evidence="4" id="KW-1185">Reference proteome</keyword>
<dbReference type="SUPFAM" id="SSF55729">
    <property type="entry name" value="Acyl-CoA N-acyltransferases (Nat)"/>
    <property type="match status" value="1"/>
</dbReference>
<dbReference type="CDD" id="cd04301">
    <property type="entry name" value="NAT_SF"/>
    <property type="match status" value="1"/>
</dbReference>
<dbReference type="InterPro" id="IPR052523">
    <property type="entry name" value="Trichothecene_AcTrans"/>
</dbReference>
<evidence type="ECO:0000313" key="3">
    <source>
        <dbReference type="EMBL" id="KAH6899999.1"/>
    </source>
</evidence>
<feature type="region of interest" description="Disordered" evidence="1">
    <location>
        <begin position="78"/>
        <end position="105"/>
    </location>
</feature>
<evidence type="ECO:0000259" key="2">
    <source>
        <dbReference type="Pfam" id="PF00583"/>
    </source>
</evidence>